<evidence type="ECO:0000313" key="2">
    <source>
        <dbReference type="Proteomes" id="UP000657372"/>
    </source>
</evidence>
<evidence type="ECO:0008006" key="3">
    <source>
        <dbReference type="Google" id="ProtNLM"/>
    </source>
</evidence>
<evidence type="ECO:0000313" key="1">
    <source>
        <dbReference type="EMBL" id="MBF8176956.1"/>
    </source>
</evidence>
<gene>
    <name evidence="1" type="ORF">IXC47_04580</name>
</gene>
<sequence>MGMQQYWLDVAEFLGVDAFLGMWRVLDAHRDTMPDAGGRGASMSPTLRPYSNYLKFQKNRFVENLARQGVPPSEIQKRVQTQLCEKISINHIYRLNKKNKIKR</sequence>
<name>A0ABS0EQ41_9BURK</name>
<proteinExistence type="predicted"/>
<keyword evidence="2" id="KW-1185">Reference proteome</keyword>
<dbReference type="RefSeq" id="WP_195874859.1">
    <property type="nucleotide sequence ID" value="NZ_JADOEL010000003.1"/>
</dbReference>
<reference evidence="1 2" key="1">
    <citation type="submission" date="2020-11" db="EMBL/GenBank/DDBJ databases">
        <title>WGS of Herminiimonas contaminans strain Marseille-Q4544 isolated from planarians Schmidtea mediterranea.</title>
        <authorList>
            <person name="Kangale L."/>
        </authorList>
    </citation>
    <scope>NUCLEOTIDE SEQUENCE [LARGE SCALE GENOMIC DNA]</scope>
    <source>
        <strain evidence="1 2">Marseille-Q4544</strain>
    </source>
</reference>
<dbReference type="Proteomes" id="UP000657372">
    <property type="component" value="Unassembled WGS sequence"/>
</dbReference>
<organism evidence="1 2">
    <name type="scientific">Herminiimonas contaminans</name>
    <dbReference type="NCBI Taxonomy" id="1111140"/>
    <lineage>
        <taxon>Bacteria</taxon>
        <taxon>Pseudomonadati</taxon>
        <taxon>Pseudomonadota</taxon>
        <taxon>Betaproteobacteria</taxon>
        <taxon>Burkholderiales</taxon>
        <taxon>Oxalobacteraceae</taxon>
        <taxon>Herminiimonas</taxon>
    </lineage>
</organism>
<comment type="caution">
    <text evidence="1">The sequence shown here is derived from an EMBL/GenBank/DDBJ whole genome shotgun (WGS) entry which is preliminary data.</text>
</comment>
<dbReference type="EMBL" id="JADOEL010000003">
    <property type="protein sequence ID" value="MBF8176956.1"/>
    <property type="molecule type" value="Genomic_DNA"/>
</dbReference>
<protein>
    <recommendedName>
        <fullName evidence="3">Pyocin activator protein PrtN</fullName>
    </recommendedName>
</protein>
<accession>A0ABS0EQ41</accession>